<dbReference type="SUPFAM" id="SSF51126">
    <property type="entry name" value="Pectin lyase-like"/>
    <property type="match status" value="1"/>
</dbReference>
<organism evidence="3 4">
    <name type="scientific">Chiayiivirga flava</name>
    <dbReference type="NCBI Taxonomy" id="659595"/>
    <lineage>
        <taxon>Bacteria</taxon>
        <taxon>Pseudomonadati</taxon>
        <taxon>Pseudomonadota</taxon>
        <taxon>Gammaproteobacteria</taxon>
        <taxon>Lysobacterales</taxon>
        <taxon>Lysobacteraceae</taxon>
        <taxon>Chiayiivirga</taxon>
    </lineage>
</organism>
<evidence type="ECO:0000256" key="1">
    <source>
        <dbReference type="SAM" id="SignalP"/>
    </source>
</evidence>
<dbReference type="NCBIfam" id="NF041518">
    <property type="entry name" value="choice_anch_Q"/>
    <property type="match status" value="1"/>
</dbReference>
<dbReference type="RefSeq" id="WP_183961975.1">
    <property type="nucleotide sequence ID" value="NZ_JACHHP010000006.1"/>
</dbReference>
<dbReference type="AlphaFoldDB" id="A0A7W8G203"/>
<dbReference type="InterPro" id="IPR012334">
    <property type="entry name" value="Pectin_lyas_fold"/>
</dbReference>
<dbReference type="InterPro" id="IPR059226">
    <property type="entry name" value="Choice_anch_Q_dom"/>
</dbReference>
<keyword evidence="1" id="KW-0732">Signal</keyword>
<dbReference type="EMBL" id="JACHHP010000006">
    <property type="protein sequence ID" value="MBB5209438.1"/>
    <property type="molecule type" value="Genomic_DNA"/>
</dbReference>
<evidence type="ECO:0000313" key="4">
    <source>
        <dbReference type="Proteomes" id="UP000521199"/>
    </source>
</evidence>
<accession>A0A7W8G203</accession>
<gene>
    <name evidence="3" type="ORF">HNQ52_003007</name>
</gene>
<protein>
    <recommendedName>
        <fullName evidence="2">Right handed beta helix domain-containing protein</fullName>
    </recommendedName>
</protein>
<dbReference type="Pfam" id="PF13229">
    <property type="entry name" value="Beta_helix"/>
    <property type="match status" value="1"/>
</dbReference>
<feature type="chain" id="PRO_5031044289" description="Right handed beta helix domain-containing protein" evidence="1">
    <location>
        <begin position="25"/>
        <end position="479"/>
    </location>
</feature>
<dbReference type="SMART" id="SM00710">
    <property type="entry name" value="PbH1"/>
    <property type="match status" value="5"/>
</dbReference>
<reference evidence="3 4" key="1">
    <citation type="submission" date="2020-08" db="EMBL/GenBank/DDBJ databases">
        <title>Genomic Encyclopedia of Type Strains, Phase IV (KMG-IV): sequencing the most valuable type-strain genomes for metagenomic binning, comparative biology and taxonomic classification.</title>
        <authorList>
            <person name="Goeker M."/>
        </authorList>
    </citation>
    <scope>NUCLEOTIDE SEQUENCE [LARGE SCALE GENOMIC DNA]</scope>
    <source>
        <strain evidence="3 4">DSM 24163</strain>
    </source>
</reference>
<evidence type="ECO:0000313" key="3">
    <source>
        <dbReference type="EMBL" id="MBB5209438.1"/>
    </source>
</evidence>
<dbReference type="Gene3D" id="2.160.20.10">
    <property type="entry name" value="Single-stranded right-handed beta-helix, Pectin lyase-like"/>
    <property type="match status" value="1"/>
</dbReference>
<feature type="domain" description="Right handed beta helix" evidence="2">
    <location>
        <begin position="123"/>
        <end position="287"/>
    </location>
</feature>
<evidence type="ECO:0000259" key="2">
    <source>
        <dbReference type="Pfam" id="PF13229"/>
    </source>
</evidence>
<dbReference type="Proteomes" id="UP000521199">
    <property type="component" value="Unassembled WGS sequence"/>
</dbReference>
<feature type="signal peptide" evidence="1">
    <location>
        <begin position="1"/>
        <end position="24"/>
    </location>
</feature>
<dbReference type="InterPro" id="IPR011050">
    <property type="entry name" value="Pectin_lyase_fold/virulence"/>
</dbReference>
<name>A0A7W8G203_9GAMM</name>
<dbReference type="InterPro" id="IPR039448">
    <property type="entry name" value="Beta_helix"/>
</dbReference>
<sequence>MSRFVIPSSGSVLLALALCTSAQADVFTVGPDGAFATLALAVANAEATAGASHEIRLQAVIFTDKPFIDYEGDKSLSISGGWNAAFDAQHTDPEATAFTVLPGDDARPLTLRAASGAIEFSNATVFGGQRVADSGGLSLRTSGTGLLTVRDCVVRDNAGSTENSIAGGGIDIFANGASRVRVSDCDVRDNSLEAGASAAGGGIYATADNEAGIVLEHNRIVANRLRMLPGSSTPFIELNAAGVWLYAFSASSVQLLHNRIVANIVEAADATVVNAQGVGLSATTGGAGGGIDASITIRGNIVRGNVSEAVLGTRAHVLLATGNSDRLDLGDTEITQGIGTAYGLFAGSYGNTPASTLDITNVTIADNDGMGMRGNDRFPVVELGSLFNTIVTGHGTASLPPEWMARGSNLIDVPVAFAAPAAGNYAPAAGSVAIDAGDGAPPGGLGATDAGGGTRIVGAEVDIGAHEFGSLALFGDGFE</sequence>
<comment type="caution">
    <text evidence="3">The sequence shown here is derived from an EMBL/GenBank/DDBJ whole genome shotgun (WGS) entry which is preliminary data.</text>
</comment>
<dbReference type="InterPro" id="IPR006626">
    <property type="entry name" value="PbH1"/>
</dbReference>
<proteinExistence type="predicted"/>
<keyword evidence="4" id="KW-1185">Reference proteome</keyword>